<reference evidence="2 3" key="2">
    <citation type="submission" date="2017-02" db="EMBL/GenBank/DDBJ databases">
        <title>A genome survey and senescence transcriptome analysis in Lentinula edodes.</title>
        <authorList>
            <person name="Sakamoto Y."/>
            <person name="Nakade K."/>
            <person name="Sato S."/>
            <person name="Yoshida Y."/>
            <person name="Miyazaki K."/>
            <person name="Natsume S."/>
            <person name="Konno N."/>
        </authorList>
    </citation>
    <scope>NUCLEOTIDE SEQUENCE [LARGE SCALE GENOMIC DNA]</scope>
    <source>
        <strain evidence="2 3">NBRC 111202</strain>
    </source>
</reference>
<organism evidence="2 3">
    <name type="scientific">Lentinula edodes</name>
    <name type="common">Shiitake mushroom</name>
    <name type="synonym">Lentinus edodes</name>
    <dbReference type="NCBI Taxonomy" id="5353"/>
    <lineage>
        <taxon>Eukaryota</taxon>
        <taxon>Fungi</taxon>
        <taxon>Dikarya</taxon>
        <taxon>Basidiomycota</taxon>
        <taxon>Agaricomycotina</taxon>
        <taxon>Agaricomycetes</taxon>
        <taxon>Agaricomycetidae</taxon>
        <taxon>Agaricales</taxon>
        <taxon>Marasmiineae</taxon>
        <taxon>Omphalotaceae</taxon>
        <taxon>Lentinula</taxon>
    </lineage>
</organism>
<dbReference type="AlphaFoldDB" id="A0A1Q3DWY0"/>
<accession>A0A1Q3DWY0</accession>
<sequence length="178" mass="19017">MSAVSFKNVSEISLSWQNTLAPHPKPRPKPKPTPRPGVGGISSEFEEIVEVLRLGFNALAKANEQSVRSGSSELSSGMEVSTPSGSNHPVKSELKRNAGGEDRVTGEAFDASPRAARLDDSNPETGVGEYDRLDEFVIEGETLRSELDDSGCTKAMAGDLVVIITFAGLCKQRGISDR</sequence>
<name>A0A1Q3DWY0_LENED</name>
<gene>
    <name evidence="2" type="ORF">LENED_000794</name>
</gene>
<evidence type="ECO:0000313" key="2">
    <source>
        <dbReference type="EMBL" id="GAV99343.1"/>
    </source>
</evidence>
<dbReference type="EMBL" id="BDGU01000013">
    <property type="protein sequence ID" value="GAV99343.1"/>
    <property type="molecule type" value="Genomic_DNA"/>
</dbReference>
<feature type="compositionally biased region" description="Basic and acidic residues" evidence="1">
    <location>
        <begin position="90"/>
        <end position="105"/>
    </location>
</feature>
<evidence type="ECO:0000256" key="1">
    <source>
        <dbReference type="SAM" id="MobiDB-lite"/>
    </source>
</evidence>
<keyword evidence="3" id="KW-1185">Reference proteome</keyword>
<dbReference type="Proteomes" id="UP000188533">
    <property type="component" value="Unassembled WGS sequence"/>
</dbReference>
<feature type="compositionally biased region" description="Low complexity" evidence="1">
    <location>
        <begin position="66"/>
        <end position="81"/>
    </location>
</feature>
<reference evidence="2 3" key="1">
    <citation type="submission" date="2016-08" db="EMBL/GenBank/DDBJ databases">
        <authorList>
            <consortium name="Lentinula edodes genome sequencing consortium"/>
            <person name="Sakamoto Y."/>
            <person name="Nakade K."/>
            <person name="Sato S."/>
            <person name="Yoshida Y."/>
            <person name="Miyazaki K."/>
            <person name="Natsume S."/>
            <person name="Konno N."/>
        </authorList>
    </citation>
    <scope>NUCLEOTIDE SEQUENCE [LARGE SCALE GENOMIC DNA]</scope>
    <source>
        <strain evidence="2 3">NBRC 111202</strain>
    </source>
</reference>
<proteinExistence type="predicted"/>
<comment type="caution">
    <text evidence="2">The sequence shown here is derived from an EMBL/GenBank/DDBJ whole genome shotgun (WGS) entry which is preliminary data.</text>
</comment>
<evidence type="ECO:0000313" key="3">
    <source>
        <dbReference type="Proteomes" id="UP000188533"/>
    </source>
</evidence>
<feature type="region of interest" description="Disordered" evidence="1">
    <location>
        <begin position="17"/>
        <end position="41"/>
    </location>
</feature>
<protein>
    <submittedName>
        <fullName evidence="2">Uncharacterized protein</fullName>
    </submittedName>
</protein>
<feature type="region of interest" description="Disordered" evidence="1">
    <location>
        <begin position="63"/>
        <end position="128"/>
    </location>
</feature>